<accession>A0A2P8G5V1</accession>
<proteinExistence type="predicted"/>
<evidence type="ECO:0000313" key="4">
    <source>
        <dbReference type="EMBL" id="PSL29255.1"/>
    </source>
</evidence>
<evidence type="ECO:0000259" key="3">
    <source>
        <dbReference type="PROSITE" id="PS51747"/>
    </source>
</evidence>
<evidence type="ECO:0000256" key="2">
    <source>
        <dbReference type="ARBA" id="ARBA00022833"/>
    </source>
</evidence>
<reference evidence="4 5" key="1">
    <citation type="submission" date="2018-03" db="EMBL/GenBank/DDBJ databases">
        <title>Genomic Encyclopedia of Archaeal and Bacterial Type Strains, Phase II (KMG-II): from individual species to whole genera.</title>
        <authorList>
            <person name="Goeker M."/>
        </authorList>
    </citation>
    <scope>NUCLEOTIDE SEQUENCE [LARGE SCALE GENOMIC DNA]</scope>
    <source>
        <strain evidence="4 5">DSM 29057</strain>
    </source>
</reference>
<keyword evidence="2" id="KW-0862">Zinc</keyword>
<dbReference type="InterPro" id="IPR016193">
    <property type="entry name" value="Cytidine_deaminase-like"/>
</dbReference>
<dbReference type="Gene3D" id="3.40.140.10">
    <property type="entry name" value="Cytidine Deaminase, domain 2"/>
    <property type="match status" value="1"/>
</dbReference>
<dbReference type="GO" id="GO:0008270">
    <property type="term" value="F:zinc ion binding"/>
    <property type="evidence" value="ECO:0007669"/>
    <property type="project" value="InterPro"/>
</dbReference>
<sequence length="140" mass="15384">MDDHRRFLQRCHELALEAGQSGNTPVGALIVRDGVIVGEGIEATRPDNDITRHAEVEAIRDALKRLGTDKLTGCAMYTTHEPCILCSYVIRHYQISWVGFEHAVPAVGGVSSSWPILTAADIQIWTPPPVIETFKSPHDA</sequence>
<feature type="domain" description="CMP/dCMP-type deaminase" evidence="3">
    <location>
        <begin position="2"/>
        <end position="111"/>
    </location>
</feature>
<dbReference type="AlphaFoldDB" id="A0A2P8G5V1"/>
<evidence type="ECO:0000256" key="1">
    <source>
        <dbReference type="ARBA" id="ARBA00022723"/>
    </source>
</evidence>
<comment type="caution">
    <text evidence="4">The sequence shown here is derived from an EMBL/GenBank/DDBJ whole genome shotgun (WGS) entry which is preliminary data.</text>
</comment>
<organism evidence="4 5">
    <name type="scientific">Dyadobacter jiangsuensis</name>
    <dbReference type="NCBI Taxonomy" id="1591085"/>
    <lineage>
        <taxon>Bacteria</taxon>
        <taxon>Pseudomonadati</taxon>
        <taxon>Bacteroidota</taxon>
        <taxon>Cytophagia</taxon>
        <taxon>Cytophagales</taxon>
        <taxon>Spirosomataceae</taxon>
        <taxon>Dyadobacter</taxon>
    </lineage>
</organism>
<dbReference type="PANTHER" id="PTHR11079">
    <property type="entry name" value="CYTOSINE DEAMINASE FAMILY MEMBER"/>
    <property type="match status" value="1"/>
</dbReference>
<keyword evidence="1" id="KW-0479">Metal-binding</keyword>
<dbReference type="SUPFAM" id="SSF53927">
    <property type="entry name" value="Cytidine deaminase-like"/>
    <property type="match status" value="1"/>
</dbReference>
<evidence type="ECO:0000313" key="5">
    <source>
        <dbReference type="Proteomes" id="UP000241964"/>
    </source>
</evidence>
<dbReference type="PANTHER" id="PTHR11079:SF162">
    <property type="entry name" value="RIBOFLAVIN BIOSYNTHESIS PROTEIN PYRD, CHLOROPLASTIC"/>
    <property type="match status" value="1"/>
</dbReference>
<dbReference type="Pfam" id="PF00383">
    <property type="entry name" value="dCMP_cyt_deam_1"/>
    <property type="match status" value="1"/>
</dbReference>
<dbReference type="OrthoDB" id="9802676at2"/>
<protein>
    <submittedName>
        <fullName evidence="4">tRNA(Arg) A34 adenosine deaminase TadA</fullName>
    </submittedName>
</protein>
<dbReference type="Proteomes" id="UP000241964">
    <property type="component" value="Unassembled WGS sequence"/>
</dbReference>
<gene>
    <name evidence="4" type="ORF">CLV60_10592</name>
</gene>
<dbReference type="GO" id="GO:0016787">
    <property type="term" value="F:hydrolase activity"/>
    <property type="evidence" value="ECO:0007669"/>
    <property type="project" value="InterPro"/>
</dbReference>
<dbReference type="PROSITE" id="PS00903">
    <property type="entry name" value="CYT_DCMP_DEAMINASES_1"/>
    <property type="match status" value="1"/>
</dbReference>
<dbReference type="InterPro" id="IPR016192">
    <property type="entry name" value="APOBEC/CMP_deaminase_Zn-bd"/>
</dbReference>
<name>A0A2P8G5V1_9BACT</name>
<dbReference type="PROSITE" id="PS51747">
    <property type="entry name" value="CYT_DCMP_DEAMINASES_2"/>
    <property type="match status" value="1"/>
</dbReference>
<keyword evidence="5" id="KW-1185">Reference proteome</keyword>
<dbReference type="InterPro" id="IPR002125">
    <property type="entry name" value="CMP_dCMP_dom"/>
</dbReference>
<dbReference type="EMBL" id="PYAS01000005">
    <property type="protein sequence ID" value="PSL29255.1"/>
    <property type="molecule type" value="Genomic_DNA"/>
</dbReference>
<dbReference type="CDD" id="cd01285">
    <property type="entry name" value="nucleoside_deaminase"/>
    <property type="match status" value="1"/>
</dbReference>